<dbReference type="Proteomes" id="UP000198618">
    <property type="component" value="Unassembled WGS sequence"/>
</dbReference>
<feature type="compositionally biased region" description="Low complexity" evidence="1">
    <location>
        <begin position="73"/>
        <end position="87"/>
    </location>
</feature>
<reference evidence="2 3" key="1">
    <citation type="submission" date="2016-10" db="EMBL/GenBank/DDBJ databases">
        <authorList>
            <person name="de Groot N.N."/>
        </authorList>
    </citation>
    <scope>NUCLEOTIDE SEQUENCE [LARGE SCALE GENOMIC DNA]</scope>
    <source>
        <strain evidence="2 3">IBRC-M 10780</strain>
    </source>
</reference>
<keyword evidence="3" id="KW-1185">Reference proteome</keyword>
<proteinExistence type="predicted"/>
<dbReference type="InterPro" id="IPR035218">
    <property type="entry name" value="DUF5327"/>
</dbReference>
<evidence type="ECO:0000313" key="3">
    <source>
        <dbReference type="Proteomes" id="UP000198618"/>
    </source>
</evidence>
<dbReference type="Pfam" id="PF17261">
    <property type="entry name" value="DUF5327"/>
    <property type="match status" value="1"/>
</dbReference>
<evidence type="ECO:0000313" key="2">
    <source>
        <dbReference type="EMBL" id="SET75594.1"/>
    </source>
</evidence>
<dbReference type="AlphaFoldDB" id="A0A1I0GYH3"/>
<protein>
    <recommendedName>
        <fullName evidence="4">YwdI family protein</fullName>
    </recommendedName>
</protein>
<dbReference type="EMBL" id="FOHE01000025">
    <property type="protein sequence ID" value="SET75594.1"/>
    <property type="molecule type" value="Genomic_DNA"/>
</dbReference>
<dbReference type="RefSeq" id="WP_090872541.1">
    <property type="nucleotide sequence ID" value="NZ_FOHE01000025.1"/>
</dbReference>
<evidence type="ECO:0008006" key="4">
    <source>
        <dbReference type="Google" id="ProtNLM"/>
    </source>
</evidence>
<evidence type="ECO:0000256" key="1">
    <source>
        <dbReference type="SAM" id="MobiDB-lite"/>
    </source>
</evidence>
<dbReference type="OrthoDB" id="2692029at2"/>
<accession>A0A1I0GYH3</accession>
<sequence>MAVADETIIEKMIQELQKANKQSNQSKKRKHIENVRLLCDLFLPEKELEEDFSSNDLNEEITPEEMKAMLGETNSTTSKSNTSYRKTTALDEDDANGKSLFDF</sequence>
<organism evidence="2 3">
    <name type="scientific">Oceanobacillus limi</name>
    <dbReference type="NCBI Taxonomy" id="930131"/>
    <lineage>
        <taxon>Bacteria</taxon>
        <taxon>Bacillati</taxon>
        <taxon>Bacillota</taxon>
        <taxon>Bacilli</taxon>
        <taxon>Bacillales</taxon>
        <taxon>Bacillaceae</taxon>
        <taxon>Oceanobacillus</taxon>
    </lineage>
</organism>
<gene>
    <name evidence="2" type="ORF">SAMN05216389_12515</name>
</gene>
<feature type="region of interest" description="Disordered" evidence="1">
    <location>
        <begin position="51"/>
        <end position="103"/>
    </location>
</feature>
<name>A0A1I0GYH3_9BACI</name>
<dbReference type="STRING" id="930131.SAMN05216389_12515"/>
<feature type="compositionally biased region" description="Acidic residues" evidence="1">
    <location>
        <begin position="51"/>
        <end position="63"/>
    </location>
</feature>